<dbReference type="PROSITE" id="PS51891">
    <property type="entry name" value="CENP_V_GFA"/>
    <property type="match status" value="1"/>
</dbReference>
<proteinExistence type="inferred from homology"/>
<name>A0ABY6CES9_9HYPH</name>
<dbReference type="EMBL" id="CP104965">
    <property type="protein sequence ID" value="UXN70744.1"/>
    <property type="molecule type" value="Genomic_DNA"/>
</dbReference>
<evidence type="ECO:0000313" key="7">
    <source>
        <dbReference type="Proteomes" id="UP001061862"/>
    </source>
</evidence>
<accession>A0ABY6CES9</accession>
<keyword evidence="3" id="KW-0862">Zinc</keyword>
<evidence type="ECO:0000256" key="2">
    <source>
        <dbReference type="ARBA" id="ARBA00022723"/>
    </source>
</evidence>
<reference evidence="6 7" key="1">
    <citation type="submission" date="2022-09" db="EMBL/GenBank/DDBJ databases">
        <title>Interaction between co-microsymbionts with complementary sets of symbiotic genes in legume-rhizobium systems.</title>
        <authorList>
            <person name="Safronova V."/>
            <person name="Sazanova A."/>
            <person name="Afonin A."/>
            <person name="Chirak E."/>
        </authorList>
    </citation>
    <scope>NUCLEOTIDE SEQUENCE [LARGE SCALE GENOMIC DNA]</scope>
    <source>
        <strain evidence="6 7">A18/4-1</strain>
    </source>
</reference>
<feature type="domain" description="CENP-V/GFA" evidence="5">
    <location>
        <begin position="5"/>
        <end position="97"/>
    </location>
</feature>
<comment type="similarity">
    <text evidence="1">Belongs to the Gfa family.</text>
</comment>
<sequence>MNPIYAGGCRCGAVRYQLEGEPDVVGLCHCADCRRETGSSFLAYADWPRQRFSTTGAYATYEGRSFCPQCGAPVFHLSDDRAEIVLGSLDAVPSPFVPSREGWIIRREHWLTALPGAGQFPRDPS</sequence>
<keyword evidence="4" id="KW-0456">Lyase</keyword>
<evidence type="ECO:0000256" key="3">
    <source>
        <dbReference type="ARBA" id="ARBA00022833"/>
    </source>
</evidence>
<dbReference type="PANTHER" id="PTHR33337:SF40">
    <property type="entry name" value="CENP-V_GFA DOMAIN-CONTAINING PROTEIN-RELATED"/>
    <property type="match status" value="1"/>
</dbReference>
<organism evidence="6 7">
    <name type="scientific">Devosia neptuniae</name>
    <dbReference type="NCBI Taxonomy" id="191302"/>
    <lineage>
        <taxon>Bacteria</taxon>
        <taxon>Pseudomonadati</taxon>
        <taxon>Pseudomonadota</taxon>
        <taxon>Alphaproteobacteria</taxon>
        <taxon>Hyphomicrobiales</taxon>
        <taxon>Devosiaceae</taxon>
        <taxon>Devosia</taxon>
    </lineage>
</organism>
<evidence type="ECO:0000256" key="1">
    <source>
        <dbReference type="ARBA" id="ARBA00005495"/>
    </source>
</evidence>
<keyword evidence="2" id="KW-0479">Metal-binding</keyword>
<protein>
    <submittedName>
        <fullName evidence="6">GFA family protein</fullName>
    </submittedName>
</protein>
<evidence type="ECO:0000313" key="6">
    <source>
        <dbReference type="EMBL" id="UXN70744.1"/>
    </source>
</evidence>
<dbReference type="Pfam" id="PF04828">
    <property type="entry name" value="GFA"/>
    <property type="match status" value="1"/>
</dbReference>
<dbReference type="PANTHER" id="PTHR33337">
    <property type="entry name" value="GFA DOMAIN-CONTAINING PROTEIN"/>
    <property type="match status" value="1"/>
</dbReference>
<evidence type="ECO:0000256" key="4">
    <source>
        <dbReference type="ARBA" id="ARBA00023239"/>
    </source>
</evidence>
<evidence type="ECO:0000259" key="5">
    <source>
        <dbReference type="PROSITE" id="PS51891"/>
    </source>
</evidence>
<gene>
    <name evidence="6" type="ORF">N8A98_06035</name>
</gene>
<dbReference type="InterPro" id="IPR011057">
    <property type="entry name" value="Mss4-like_sf"/>
</dbReference>
<dbReference type="SUPFAM" id="SSF51316">
    <property type="entry name" value="Mss4-like"/>
    <property type="match status" value="1"/>
</dbReference>
<dbReference type="Proteomes" id="UP001061862">
    <property type="component" value="Chromosome"/>
</dbReference>
<dbReference type="Gene3D" id="3.90.1590.10">
    <property type="entry name" value="glutathione-dependent formaldehyde- activating enzyme (gfa)"/>
    <property type="match status" value="1"/>
</dbReference>
<dbReference type="InterPro" id="IPR006913">
    <property type="entry name" value="CENP-V/GFA"/>
</dbReference>
<keyword evidence="7" id="KW-1185">Reference proteome</keyword>
<dbReference type="RefSeq" id="WP_262169944.1">
    <property type="nucleotide sequence ID" value="NZ_CP104965.1"/>
</dbReference>